<evidence type="ECO:0000313" key="9">
    <source>
        <dbReference type="EMBL" id="RKP14341.1"/>
    </source>
</evidence>
<dbReference type="InterPro" id="IPR036224">
    <property type="entry name" value="GINS_bundle-like_dom_sf"/>
</dbReference>
<organism evidence="9 10">
    <name type="scientific">Piptocephalis cylindrospora</name>
    <dbReference type="NCBI Taxonomy" id="1907219"/>
    <lineage>
        <taxon>Eukaryota</taxon>
        <taxon>Fungi</taxon>
        <taxon>Fungi incertae sedis</taxon>
        <taxon>Zoopagomycota</taxon>
        <taxon>Zoopagomycotina</taxon>
        <taxon>Zoopagomycetes</taxon>
        <taxon>Zoopagales</taxon>
        <taxon>Piptocephalidaceae</taxon>
        <taxon>Piptocephalis</taxon>
    </lineage>
</organism>
<dbReference type="Gene3D" id="1.20.58.1030">
    <property type="match status" value="1"/>
</dbReference>
<evidence type="ECO:0000256" key="2">
    <source>
        <dbReference type="ARBA" id="ARBA00008187"/>
    </source>
</evidence>
<keyword evidence="5 6" id="KW-0539">Nucleus</keyword>
<evidence type="ECO:0000259" key="7">
    <source>
        <dbReference type="Pfam" id="PF05916"/>
    </source>
</evidence>
<gene>
    <name evidence="9" type="ORF">BJ684DRAFT_8731</name>
</gene>
<feature type="domain" description="GINS subunit" evidence="7">
    <location>
        <begin position="29"/>
        <end position="123"/>
    </location>
</feature>
<sequence length="201" mass="23450">MEETGNLARLNRWWVNERGAPDVLVYQEELVQRIRHDLEQHAELVESQLEINDPEKRFFATIQQAELERARYILRSYLRARLSKLEKYPLYYLENADILSSLPPHEKTYVKGYWKIKSKFFNDTVCSVVPTTMTSLTENTLGRDMRAQPNDMTAIFARVIKTVGSFQLSSGENVTVHKGNQFLLRWKDAKPLLEEGCIELI</sequence>
<evidence type="ECO:0000256" key="4">
    <source>
        <dbReference type="ARBA" id="ARBA00022705"/>
    </source>
</evidence>
<dbReference type="PANTHER" id="PTHR21206:SF0">
    <property type="entry name" value="DNA REPLICATION COMPLEX GINS PROTEIN SLD5"/>
    <property type="match status" value="1"/>
</dbReference>
<proteinExistence type="inferred from homology"/>
<evidence type="ECO:0000259" key="8">
    <source>
        <dbReference type="Pfam" id="PF16922"/>
    </source>
</evidence>
<evidence type="ECO:0000256" key="5">
    <source>
        <dbReference type="ARBA" id="ARBA00023242"/>
    </source>
</evidence>
<name>A0A4P9Y7T4_9FUNG</name>
<evidence type="ECO:0000256" key="6">
    <source>
        <dbReference type="PIRNR" id="PIRNR007764"/>
    </source>
</evidence>
<dbReference type="GO" id="GO:0000811">
    <property type="term" value="C:GINS complex"/>
    <property type="evidence" value="ECO:0007669"/>
    <property type="project" value="UniProtKB-UniRule"/>
</dbReference>
<dbReference type="CDD" id="cd21692">
    <property type="entry name" value="GINS_B_Sld5"/>
    <property type="match status" value="1"/>
</dbReference>
<evidence type="ECO:0000256" key="1">
    <source>
        <dbReference type="ARBA" id="ARBA00004123"/>
    </source>
</evidence>
<dbReference type="SUPFAM" id="SSF158573">
    <property type="entry name" value="GINS helical bundle-like"/>
    <property type="match status" value="1"/>
</dbReference>
<comment type="similarity">
    <text evidence="2 6">Belongs to the GINS4/SLD5 family.</text>
</comment>
<dbReference type="GO" id="GO:0006261">
    <property type="term" value="P:DNA-templated DNA replication"/>
    <property type="evidence" value="ECO:0007669"/>
    <property type="project" value="InterPro"/>
</dbReference>
<dbReference type="Pfam" id="PF05916">
    <property type="entry name" value="Sld5"/>
    <property type="match status" value="1"/>
</dbReference>
<keyword evidence="10" id="KW-1185">Reference proteome</keyword>
<dbReference type="InterPro" id="IPR031633">
    <property type="entry name" value="SLD5_C"/>
</dbReference>
<keyword evidence="4 6" id="KW-0235">DNA replication</keyword>
<dbReference type="InterPro" id="IPR021151">
    <property type="entry name" value="GINS_A"/>
</dbReference>
<dbReference type="OrthoDB" id="338231at2759"/>
<dbReference type="PANTHER" id="PTHR21206">
    <property type="entry name" value="SLD5 PROTEIN"/>
    <property type="match status" value="1"/>
</dbReference>
<dbReference type="PIRSF" id="PIRSF007764">
    <property type="entry name" value="Sld5"/>
    <property type="match status" value="1"/>
</dbReference>
<dbReference type="AlphaFoldDB" id="A0A4P9Y7T4"/>
<accession>A0A4P9Y7T4</accession>
<dbReference type="Proteomes" id="UP000267251">
    <property type="component" value="Unassembled WGS sequence"/>
</dbReference>
<dbReference type="GO" id="GO:0000727">
    <property type="term" value="P:double-strand break repair via break-induced replication"/>
    <property type="evidence" value="ECO:0007669"/>
    <property type="project" value="TreeGrafter"/>
</dbReference>
<evidence type="ECO:0000256" key="3">
    <source>
        <dbReference type="ARBA" id="ARBA00014804"/>
    </source>
</evidence>
<dbReference type="Pfam" id="PF16922">
    <property type="entry name" value="SLD5_C"/>
    <property type="match status" value="1"/>
</dbReference>
<feature type="domain" description="DNA replication complex GINS protein SLD5 C-terminal" evidence="8">
    <location>
        <begin position="149"/>
        <end position="201"/>
    </location>
</feature>
<dbReference type="InterPro" id="IPR008591">
    <property type="entry name" value="GINS_Sld5"/>
</dbReference>
<dbReference type="InterPro" id="IPR038749">
    <property type="entry name" value="Sld5_GINS_A"/>
</dbReference>
<dbReference type="EMBL" id="KZ987848">
    <property type="protein sequence ID" value="RKP14341.1"/>
    <property type="molecule type" value="Genomic_DNA"/>
</dbReference>
<protein>
    <recommendedName>
        <fullName evidence="3 6">DNA replication complex GINS protein SLD5</fullName>
    </recommendedName>
</protein>
<dbReference type="CDD" id="cd11711">
    <property type="entry name" value="GINS_A_Sld5"/>
    <property type="match status" value="1"/>
</dbReference>
<evidence type="ECO:0000313" key="10">
    <source>
        <dbReference type="Proteomes" id="UP000267251"/>
    </source>
</evidence>
<comment type="subcellular location">
    <subcellularLocation>
        <location evidence="1 6">Nucleus</location>
    </subcellularLocation>
</comment>
<reference evidence="10" key="1">
    <citation type="journal article" date="2018" name="Nat. Microbiol.">
        <title>Leveraging single-cell genomics to expand the fungal tree of life.</title>
        <authorList>
            <person name="Ahrendt S.R."/>
            <person name="Quandt C.A."/>
            <person name="Ciobanu D."/>
            <person name="Clum A."/>
            <person name="Salamov A."/>
            <person name="Andreopoulos B."/>
            <person name="Cheng J.F."/>
            <person name="Woyke T."/>
            <person name="Pelin A."/>
            <person name="Henrissat B."/>
            <person name="Reynolds N.K."/>
            <person name="Benny G.L."/>
            <person name="Smith M.E."/>
            <person name="James T.Y."/>
            <person name="Grigoriev I.V."/>
        </authorList>
    </citation>
    <scope>NUCLEOTIDE SEQUENCE [LARGE SCALE GENOMIC DNA]</scope>
</reference>
<comment type="function">
    <text evidence="6">The GINS complex plays an essential role in the initiation of DNA replication.</text>
</comment>